<reference evidence="2" key="2">
    <citation type="submission" date="2017-06" db="EMBL/GenBank/DDBJ databases">
        <title>WGS assembly of Brachypodium distachyon.</title>
        <authorList>
            <consortium name="The International Brachypodium Initiative"/>
            <person name="Lucas S."/>
            <person name="Harmon-Smith M."/>
            <person name="Lail K."/>
            <person name="Tice H."/>
            <person name="Grimwood J."/>
            <person name="Bruce D."/>
            <person name="Barry K."/>
            <person name="Shu S."/>
            <person name="Lindquist E."/>
            <person name="Wang M."/>
            <person name="Pitluck S."/>
            <person name="Vogel J.P."/>
            <person name="Garvin D.F."/>
            <person name="Mockler T.C."/>
            <person name="Schmutz J."/>
            <person name="Rokhsar D."/>
            <person name="Bevan M.W."/>
        </authorList>
    </citation>
    <scope>NUCLEOTIDE SEQUENCE</scope>
    <source>
        <strain evidence="2">Bd21</strain>
    </source>
</reference>
<feature type="compositionally biased region" description="Low complexity" evidence="1">
    <location>
        <begin position="23"/>
        <end position="47"/>
    </location>
</feature>
<reference evidence="3" key="3">
    <citation type="submission" date="2018-08" db="UniProtKB">
        <authorList>
            <consortium name="EnsemblPlants"/>
        </authorList>
    </citation>
    <scope>IDENTIFICATION</scope>
    <source>
        <strain evidence="3">cv. Bd21</strain>
    </source>
</reference>
<feature type="compositionally biased region" description="Basic and acidic residues" evidence="1">
    <location>
        <begin position="75"/>
        <end position="85"/>
    </location>
</feature>
<evidence type="ECO:0000256" key="1">
    <source>
        <dbReference type="SAM" id="MobiDB-lite"/>
    </source>
</evidence>
<evidence type="ECO:0000313" key="4">
    <source>
        <dbReference type="Proteomes" id="UP000008810"/>
    </source>
</evidence>
<feature type="compositionally biased region" description="Polar residues" evidence="1">
    <location>
        <begin position="53"/>
        <end position="66"/>
    </location>
</feature>
<feature type="compositionally biased region" description="Basic residues" evidence="1">
    <location>
        <begin position="270"/>
        <end position="288"/>
    </location>
</feature>
<protein>
    <submittedName>
        <fullName evidence="2 3">Uncharacterized protein</fullName>
    </submittedName>
</protein>
<name>A0A0Q3FJI9_BRADI</name>
<feature type="region of interest" description="Disordered" evidence="1">
    <location>
        <begin position="139"/>
        <end position="288"/>
    </location>
</feature>
<evidence type="ECO:0000313" key="3">
    <source>
        <dbReference type="EnsemblPlants" id="KQJ98292"/>
    </source>
</evidence>
<dbReference type="InParanoid" id="A0A0Q3FJI9"/>
<organism evidence="2">
    <name type="scientific">Brachypodium distachyon</name>
    <name type="common">Purple false brome</name>
    <name type="synonym">Trachynia distachya</name>
    <dbReference type="NCBI Taxonomy" id="15368"/>
    <lineage>
        <taxon>Eukaryota</taxon>
        <taxon>Viridiplantae</taxon>
        <taxon>Streptophyta</taxon>
        <taxon>Embryophyta</taxon>
        <taxon>Tracheophyta</taxon>
        <taxon>Spermatophyta</taxon>
        <taxon>Magnoliopsida</taxon>
        <taxon>Liliopsida</taxon>
        <taxon>Poales</taxon>
        <taxon>Poaceae</taxon>
        <taxon>BOP clade</taxon>
        <taxon>Pooideae</taxon>
        <taxon>Stipodae</taxon>
        <taxon>Brachypodieae</taxon>
        <taxon>Brachypodium</taxon>
    </lineage>
</organism>
<reference evidence="2 3" key="1">
    <citation type="journal article" date="2010" name="Nature">
        <title>Genome sequencing and analysis of the model grass Brachypodium distachyon.</title>
        <authorList>
            <consortium name="International Brachypodium Initiative"/>
        </authorList>
    </citation>
    <scope>NUCLEOTIDE SEQUENCE [LARGE SCALE GENOMIC DNA]</scope>
    <source>
        <strain evidence="2 3">Bd21</strain>
    </source>
</reference>
<dbReference type="AlphaFoldDB" id="A0A0Q3FJI9"/>
<evidence type="ECO:0000313" key="2">
    <source>
        <dbReference type="EMBL" id="KQJ98292.1"/>
    </source>
</evidence>
<dbReference type="Proteomes" id="UP000008810">
    <property type="component" value="Chromosome 3"/>
</dbReference>
<keyword evidence="4" id="KW-1185">Reference proteome</keyword>
<dbReference type="FunCoup" id="A0A0Q3FJI9">
    <property type="interactions" value="250"/>
</dbReference>
<sequence>MAIGAVDQRSDGRGLSGLPRVPATFSGDGAARAAAARGAPATRATRGWPGSAQRGTAETGTGSWTKNVGARVRRSARERETERGRPLRRCLTATSSERGKTAADGASTARNRGGLAAFERGRAGGKERWGRGLYRDALGAARTGRSEGIAAETARGGENGKHAGIAAPSIGEEGPDRRAPPVSGPGTRAGGPGGSGAVGRGRSGPSSSSPPPAPPCAAADQEEGRRGGGQSRVARAPARGGSRGQRSQWPDDGAGAAAMVEVGVGGGQRKNMKAGSKKKKTRGLMKKM</sequence>
<dbReference type="EnsemblPlants" id="KQJ98292">
    <property type="protein sequence ID" value="KQJ98292"/>
    <property type="gene ID" value="BRADI_3g36005v3"/>
</dbReference>
<dbReference type="EMBL" id="CM000882">
    <property type="protein sequence ID" value="KQJ98292.1"/>
    <property type="molecule type" value="Genomic_DNA"/>
</dbReference>
<accession>A0A0Q3FJI9</accession>
<feature type="compositionally biased region" description="Low complexity" evidence="1">
    <location>
        <begin position="253"/>
        <end position="262"/>
    </location>
</feature>
<gene>
    <name evidence="2" type="ORF">BRADI_3g36005v3</name>
</gene>
<feature type="compositionally biased region" description="Gly residues" evidence="1">
    <location>
        <begin position="187"/>
        <end position="202"/>
    </location>
</feature>
<feature type="region of interest" description="Disordered" evidence="1">
    <location>
        <begin position="1"/>
        <end position="126"/>
    </location>
</feature>
<proteinExistence type="predicted"/>
<dbReference type="Gramene" id="KQJ98292">
    <property type="protein sequence ID" value="KQJ98292"/>
    <property type="gene ID" value="BRADI_3g36005v3"/>
</dbReference>